<evidence type="ECO:0000313" key="1">
    <source>
        <dbReference type="EMBL" id="MBZ7974885.1"/>
    </source>
</evidence>
<gene>
    <name evidence="1" type="primary">msrA</name>
    <name evidence="1" type="ORF">H2252_05780</name>
</gene>
<organism evidence="1 2">
    <name type="scientific">Campylobacter molothri</name>
    <dbReference type="NCBI Taxonomy" id="1032242"/>
    <lineage>
        <taxon>Bacteria</taxon>
        <taxon>Pseudomonadati</taxon>
        <taxon>Campylobacterota</taxon>
        <taxon>Epsilonproteobacteria</taxon>
        <taxon>Campylobacterales</taxon>
        <taxon>Campylobacteraceae</taxon>
        <taxon>Campylobacter</taxon>
    </lineage>
</organism>
<name>A0ACC5W332_9BACT</name>
<sequence>MKSIILGGGCFWCIQAVFEKIKGIIDSEVGYTGGAENPTYESVCSGDGNIEVIKLNYNDKEISLIKILDIFFKIHDPTSLDKQGADVGIQYRSAIFYENENDEVIIKKFIEKIKNNYSSPIVTQIYKLNKYYPAESYHQNYFTKNPNQGYCRFVIAPKLQFVKNEFI</sequence>
<reference evidence="1" key="1">
    <citation type="submission" date="2020-07" db="EMBL/GenBank/DDBJ databases">
        <title>Campylobacter molothri sp. nov. isolated from wild birds.</title>
        <authorList>
            <person name="Miller W.G."/>
            <person name="Chapman M.H."/>
            <person name="Yee E."/>
            <person name="Lopes B.S."/>
            <person name="Forbes K.J."/>
        </authorList>
    </citation>
    <scope>NUCLEOTIDE SEQUENCE</scope>
    <source>
        <strain evidence="1">RM9754</strain>
    </source>
</reference>
<protein>
    <submittedName>
        <fullName evidence="1">Peptide-methionine (S)-S-oxide reductase MsrA</fullName>
        <ecNumber evidence="1">1.8.4.11</ecNumber>
    </submittedName>
</protein>
<accession>A0ACC5W332</accession>
<keyword evidence="1" id="KW-0560">Oxidoreductase</keyword>
<proteinExistence type="predicted"/>
<keyword evidence="2" id="KW-1185">Reference proteome</keyword>
<evidence type="ECO:0000313" key="2">
    <source>
        <dbReference type="Proteomes" id="UP001319828"/>
    </source>
</evidence>
<comment type="caution">
    <text evidence="1">The sequence shown here is derived from an EMBL/GenBank/DDBJ whole genome shotgun (WGS) entry which is preliminary data.</text>
</comment>
<dbReference type="Proteomes" id="UP001319828">
    <property type="component" value="Unassembled WGS sequence"/>
</dbReference>
<dbReference type="EMBL" id="JACHUQ010000010">
    <property type="protein sequence ID" value="MBZ7974885.1"/>
    <property type="molecule type" value="Genomic_DNA"/>
</dbReference>
<dbReference type="EC" id="1.8.4.11" evidence="1"/>